<dbReference type="EMBL" id="BSXW01000010">
    <property type="protein sequence ID" value="GMF09474.1"/>
    <property type="molecule type" value="Genomic_DNA"/>
</dbReference>
<protein>
    <submittedName>
        <fullName evidence="3">Unnamed protein product</fullName>
    </submittedName>
</protein>
<name>A0A9W6TDK8_9STRA</name>
<feature type="domain" description="WLGC" evidence="2">
    <location>
        <begin position="177"/>
        <end position="242"/>
    </location>
</feature>
<evidence type="ECO:0000256" key="1">
    <source>
        <dbReference type="SAM" id="MobiDB-lite"/>
    </source>
</evidence>
<proteinExistence type="predicted"/>
<comment type="caution">
    <text evidence="3">The sequence shown here is derived from an EMBL/GenBank/DDBJ whole genome shotgun (WGS) entry which is preliminary data.</text>
</comment>
<dbReference type="InterPro" id="IPR032675">
    <property type="entry name" value="LRR_dom_sf"/>
</dbReference>
<organism evidence="3 4">
    <name type="scientific">Phytophthora lilii</name>
    <dbReference type="NCBI Taxonomy" id="2077276"/>
    <lineage>
        <taxon>Eukaryota</taxon>
        <taxon>Sar</taxon>
        <taxon>Stramenopiles</taxon>
        <taxon>Oomycota</taxon>
        <taxon>Peronosporomycetes</taxon>
        <taxon>Peronosporales</taxon>
        <taxon>Peronosporaceae</taxon>
        <taxon>Phytophthora</taxon>
    </lineage>
</organism>
<keyword evidence="4" id="KW-1185">Reference proteome</keyword>
<dbReference type="Gene3D" id="3.80.10.10">
    <property type="entry name" value="Ribonuclease Inhibitor"/>
    <property type="match status" value="1"/>
</dbReference>
<dbReference type="Pfam" id="PF26605">
    <property type="entry name" value="WLGC"/>
    <property type="match status" value="1"/>
</dbReference>
<dbReference type="SUPFAM" id="SSF52058">
    <property type="entry name" value="L domain-like"/>
    <property type="match status" value="1"/>
</dbReference>
<gene>
    <name evidence="3" type="ORF">Plil01_000037400</name>
</gene>
<dbReference type="Proteomes" id="UP001165083">
    <property type="component" value="Unassembled WGS sequence"/>
</dbReference>
<dbReference type="AlphaFoldDB" id="A0A9W6TDK8"/>
<evidence type="ECO:0000259" key="2">
    <source>
        <dbReference type="Pfam" id="PF26605"/>
    </source>
</evidence>
<accession>A0A9W6TDK8</accession>
<feature type="region of interest" description="Disordered" evidence="1">
    <location>
        <begin position="141"/>
        <end position="160"/>
    </location>
</feature>
<evidence type="ECO:0000313" key="3">
    <source>
        <dbReference type="EMBL" id="GMF09474.1"/>
    </source>
</evidence>
<reference evidence="3" key="1">
    <citation type="submission" date="2023-04" db="EMBL/GenBank/DDBJ databases">
        <title>Phytophthora lilii NBRC 32176.</title>
        <authorList>
            <person name="Ichikawa N."/>
            <person name="Sato H."/>
            <person name="Tonouchi N."/>
        </authorList>
    </citation>
    <scope>NUCLEOTIDE SEQUENCE</scope>
    <source>
        <strain evidence="3">NBRC 32176</strain>
    </source>
</reference>
<dbReference type="OrthoDB" id="94053at2759"/>
<dbReference type="InterPro" id="IPR058256">
    <property type="entry name" value="WLGC"/>
</dbReference>
<sequence>MNKLTFVHLGGHLNLARLPDVAGLTNLRSITLARLEAVTTLPSDFARLRHLETMLVLMMPNLKAFPDLSRSRQALKTLVIDVCPLCCDGFLQSVCDLHSASCGFQNSQETASLTCLPAGLSATAAMLDLFNTFNSTICVQPPKPPSPEPQSNMDTGSKGGDSSFPLNSEFDVALEQRMLQCGGILYRECKLGSELSAGICSSDHYMPISCIDDPSIIEFRRQQIKKHFGPPCDSKYEGWLGCISS</sequence>
<evidence type="ECO:0000313" key="4">
    <source>
        <dbReference type="Proteomes" id="UP001165083"/>
    </source>
</evidence>